<evidence type="ECO:0000313" key="1">
    <source>
        <dbReference type="EMBL" id="THG41243.1"/>
    </source>
</evidence>
<keyword evidence="2" id="KW-1185">Reference proteome</keyword>
<proteinExistence type="predicted"/>
<reference evidence="1" key="1">
    <citation type="submission" date="2019-04" db="EMBL/GenBank/DDBJ databases">
        <title>Microbes associate with the intestines of laboratory mice.</title>
        <authorList>
            <person name="Navarre W."/>
            <person name="Wong E."/>
            <person name="Huang K.C."/>
            <person name="Tropini C."/>
            <person name="Ng K."/>
            <person name="Yu B."/>
        </authorList>
    </citation>
    <scope>NUCLEOTIDE SEQUENCE</scope>
    <source>
        <strain evidence="1">NM86_A22</strain>
    </source>
</reference>
<comment type="caution">
    <text evidence="1">The sequence shown here is derived from an EMBL/GenBank/DDBJ whole genome shotgun (WGS) entry which is preliminary data.</text>
</comment>
<evidence type="ECO:0000313" key="2">
    <source>
        <dbReference type="Proteomes" id="UP000305401"/>
    </source>
</evidence>
<dbReference type="EMBL" id="SSTG01000227">
    <property type="protein sequence ID" value="THG41243.1"/>
    <property type="molecule type" value="Genomic_DNA"/>
</dbReference>
<name>A0AC61S3N1_9BACT</name>
<accession>A0AC61S3N1</accession>
<sequence length="235" mass="27289">MGESLHKSYYTITVKLQAEDDKHMLIHGYTGAIDIVDSNIVNAMNAENISSVLSEDEISLLSQRGYLTNKTVEEEQSYVAHFADVLHRMNSKLYKNFGFVITYDCNFRCPYCFENIISKHGTAWSKRTMTKEMVDKAYDAMLKIEPHRELHSNNIILYGGEPLLRENREIVEYIIKKGHNLGYKFKAITNGYDLNYYSDLISPKFFKSFQISIDGFREKHNSRKFHFKEGVALIK</sequence>
<organism evidence="1 2">
    <name type="scientific">Muribaculum caecicola</name>
    <dbReference type="NCBI Taxonomy" id="3038144"/>
    <lineage>
        <taxon>Bacteria</taxon>
        <taxon>Pseudomonadati</taxon>
        <taxon>Bacteroidota</taxon>
        <taxon>Bacteroidia</taxon>
        <taxon>Bacteroidales</taxon>
        <taxon>Muribaculaceae</taxon>
        <taxon>Muribaculum</taxon>
    </lineage>
</organism>
<gene>
    <name evidence="1" type="ORF">E5990_10935</name>
</gene>
<protein>
    <submittedName>
        <fullName evidence="1">4Fe-4S cluster-binding domain-containing protein</fullName>
    </submittedName>
</protein>
<dbReference type="Proteomes" id="UP000305401">
    <property type="component" value="Unassembled WGS sequence"/>
</dbReference>